<keyword evidence="7" id="KW-0406">Ion transport</keyword>
<reference evidence="13 14" key="1">
    <citation type="journal article" date="2011" name="Proc. Natl. Acad. Sci. U.S.A.">
        <title>Niche of harmful alga Aureococcus anophagefferens revealed through ecogenomics.</title>
        <authorList>
            <person name="Gobler C.J."/>
            <person name="Berry D.L."/>
            <person name="Dyhrman S.T."/>
            <person name="Wilhelm S.W."/>
            <person name="Salamov A."/>
            <person name="Lobanov A.V."/>
            <person name="Zhang Y."/>
            <person name="Collier J.L."/>
            <person name="Wurch L.L."/>
            <person name="Kustka A.B."/>
            <person name="Dill B.D."/>
            <person name="Shah M."/>
            <person name="VerBerkmoes N.C."/>
            <person name="Kuo A."/>
            <person name="Terry A."/>
            <person name="Pangilinan J."/>
            <person name="Lindquist E.A."/>
            <person name="Lucas S."/>
            <person name="Paulsen I.T."/>
            <person name="Hattenrath-Lehmann T.K."/>
            <person name="Talmage S.C."/>
            <person name="Walker E.A."/>
            <person name="Koch F."/>
            <person name="Burson A.M."/>
            <person name="Marcoval M.A."/>
            <person name="Tang Y.Z."/>
            <person name="Lecleir G.R."/>
            <person name="Coyne K.J."/>
            <person name="Berg G.M."/>
            <person name="Bertrand E.M."/>
            <person name="Saito M.A."/>
            <person name="Gladyshev V.N."/>
            <person name="Grigoriev I.V."/>
        </authorList>
    </citation>
    <scope>NUCLEOTIDE SEQUENCE [LARGE SCALE GENOMIC DNA]</scope>
    <source>
        <strain evidence="14">CCMP 1984</strain>
    </source>
</reference>
<dbReference type="GO" id="GO:0051453">
    <property type="term" value="P:regulation of intracellular pH"/>
    <property type="evidence" value="ECO:0007669"/>
    <property type="project" value="TreeGrafter"/>
</dbReference>
<keyword evidence="2" id="KW-0813">Transport</keyword>
<dbReference type="InterPro" id="IPR018422">
    <property type="entry name" value="Cation/H_exchanger_CPA1"/>
</dbReference>
<feature type="transmembrane region" description="Helical" evidence="11">
    <location>
        <begin position="177"/>
        <end position="197"/>
    </location>
</feature>
<feature type="transmembrane region" description="Helical" evidence="11">
    <location>
        <begin position="110"/>
        <end position="126"/>
    </location>
</feature>
<dbReference type="InParanoid" id="F0Y8T5"/>
<evidence type="ECO:0000256" key="9">
    <source>
        <dbReference type="ARBA" id="ARBA00023201"/>
    </source>
</evidence>
<feature type="compositionally biased region" description="Low complexity" evidence="10">
    <location>
        <begin position="914"/>
        <end position="926"/>
    </location>
</feature>
<keyword evidence="4 11" id="KW-0812">Transmembrane</keyword>
<evidence type="ECO:0000259" key="12">
    <source>
        <dbReference type="Pfam" id="PF00999"/>
    </source>
</evidence>
<keyword evidence="3" id="KW-1003">Cell membrane</keyword>
<comment type="subcellular location">
    <subcellularLocation>
        <location evidence="1">Cell membrane</location>
        <topology evidence="1">Multi-pass membrane protein</topology>
    </subcellularLocation>
</comment>
<dbReference type="RefSeq" id="XP_009036644.1">
    <property type="nucleotide sequence ID" value="XM_009038396.1"/>
</dbReference>
<keyword evidence="5 11" id="KW-1133">Transmembrane helix</keyword>
<keyword evidence="6" id="KW-0915">Sodium</keyword>
<organism evidence="14">
    <name type="scientific">Aureococcus anophagefferens</name>
    <name type="common">Harmful bloom alga</name>
    <dbReference type="NCBI Taxonomy" id="44056"/>
    <lineage>
        <taxon>Eukaryota</taxon>
        <taxon>Sar</taxon>
        <taxon>Stramenopiles</taxon>
        <taxon>Ochrophyta</taxon>
        <taxon>Pelagophyceae</taxon>
        <taxon>Pelagomonadales</taxon>
        <taxon>Pelagomonadaceae</taxon>
        <taxon>Aureococcus</taxon>
    </lineage>
</organism>
<keyword evidence="9" id="KW-0739">Sodium transport</keyword>
<feature type="transmembrane region" description="Helical" evidence="11">
    <location>
        <begin position="146"/>
        <end position="165"/>
    </location>
</feature>
<feature type="compositionally biased region" description="Low complexity" evidence="10">
    <location>
        <begin position="890"/>
        <end position="903"/>
    </location>
</feature>
<dbReference type="GO" id="GO:0005886">
    <property type="term" value="C:plasma membrane"/>
    <property type="evidence" value="ECO:0007669"/>
    <property type="project" value="UniProtKB-SubCell"/>
</dbReference>
<evidence type="ECO:0000313" key="14">
    <source>
        <dbReference type="Proteomes" id="UP000002729"/>
    </source>
</evidence>
<evidence type="ECO:0000256" key="8">
    <source>
        <dbReference type="ARBA" id="ARBA00023136"/>
    </source>
</evidence>
<dbReference type="PANTHER" id="PTHR10110:SF86">
    <property type="entry name" value="SODIUM_HYDROGEN EXCHANGER 7"/>
    <property type="match status" value="1"/>
</dbReference>
<protein>
    <recommendedName>
        <fullName evidence="12">Cation/H+ exchanger transmembrane domain-containing protein</fullName>
    </recommendedName>
</protein>
<evidence type="ECO:0000313" key="13">
    <source>
        <dbReference type="EMBL" id="EGB08653.1"/>
    </source>
</evidence>
<evidence type="ECO:0000256" key="10">
    <source>
        <dbReference type="SAM" id="MobiDB-lite"/>
    </source>
</evidence>
<feature type="transmembrane region" description="Helical" evidence="11">
    <location>
        <begin position="86"/>
        <end position="104"/>
    </location>
</feature>
<gene>
    <name evidence="13" type="ORF">AURANDRAFT_71604</name>
</gene>
<accession>F0Y8T5</accession>
<evidence type="ECO:0000256" key="7">
    <source>
        <dbReference type="ARBA" id="ARBA00023065"/>
    </source>
</evidence>
<feature type="region of interest" description="Disordered" evidence="10">
    <location>
        <begin position="869"/>
        <end position="926"/>
    </location>
</feature>
<evidence type="ECO:0000256" key="1">
    <source>
        <dbReference type="ARBA" id="ARBA00004651"/>
    </source>
</evidence>
<dbReference type="GO" id="GO:0098719">
    <property type="term" value="P:sodium ion import across plasma membrane"/>
    <property type="evidence" value="ECO:0007669"/>
    <property type="project" value="TreeGrafter"/>
</dbReference>
<feature type="domain" description="Cation/H+ exchanger transmembrane" evidence="12">
    <location>
        <begin position="3"/>
        <end position="267"/>
    </location>
</feature>
<dbReference type="GeneID" id="20228305"/>
<evidence type="ECO:0000256" key="6">
    <source>
        <dbReference type="ARBA" id="ARBA00023053"/>
    </source>
</evidence>
<dbReference type="EMBL" id="GL833127">
    <property type="protein sequence ID" value="EGB08653.1"/>
    <property type="molecule type" value="Genomic_DNA"/>
</dbReference>
<feature type="compositionally biased region" description="Pro residues" evidence="10">
    <location>
        <begin position="904"/>
        <end position="913"/>
    </location>
</feature>
<feature type="transmembrane region" description="Helical" evidence="11">
    <location>
        <begin position="52"/>
        <end position="79"/>
    </location>
</feature>
<dbReference type="Gene3D" id="6.10.140.1330">
    <property type="match status" value="1"/>
</dbReference>
<dbReference type="Proteomes" id="UP000002729">
    <property type="component" value="Unassembled WGS sequence"/>
</dbReference>
<dbReference type="PANTHER" id="PTHR10110">
    <property type="entry name" value="SODIUM/HYDROGEN EXCHANGER"/>
    <property type="match status" value="1"/>
</dbReference>
<keyword evidence="14" id="KW-1185">Reference proteome</keyword>
<dbReference type="AlphaFoldDB" id="F0Y8T5"/>
<dbReference type="KEGG" id="aaf:AURANDRAFT_71604"/>
<dbReference type="GO" id="GO:0015385">
    <property type="term" value="F:sodium:proton antiporter activity"/>
    <property type="evidence" value="ECO:0007669"/>
    <property type="project" value="InterPro"/>
</dbReference>
<keyword evidence="8 11" id="KW-0472">Membrane</keyword>
<dbReference type="Pfam" id="PF00999">
    <property type="entry name" value="Na_H_Exchanger"/>
    <property type="match status" value="1"/>
</dbReference>
<proteinExistence type="predicted"/>
<dbReference type="OrthoDB" id="441412at2759"/>
<evidence type="ECO:0000256" key="11">
    <source>
        <dbReference type="SAM" id="Phobius"/>
    </source>
</evidence>
<dbReference type="InterPro" id="IPR006153">
    <property type="entry name" value="Cation/H_exchanger_TM"/>
</dbReference>
<evidence type="ECO:0000256" key="2">
    <source>
        <dbReference type="ARBA" id="ARBA00022448"/>
    </source>
</evidence>
<feature type="compositionally biased region" description="Basic and acidic residues" evidence="10">
    <location>
        <begin position="869"/>
        <end position="880"/>
    </location>
</feature>
<sequence>MSELGVSKRLATLLEGESLLNDGTAIVIFSVFYRRCAREGVSSLGFAVVAPYALRMALCGPLLGAAVGQAASVFLGFVYEDPVAEIALTLAAAYGTFCLCEMVTVDGASFTSGVLALVALGVTLGARGREHGTAAAAHRLHAFWELAGFVANTSIFFVAGAMIASRVSLGRLGELCALYVALMAVRFAMLALLSPLLRRMGYGFGLPQFGALGWGALRGAVGLALALVVEENENIDARVRDDVMSAVAGITCLTLVVNGTSMEFALAKLGLSQPSVEEERRFRATCRELGERSDATLRDVVERDRYLGGADAAVVCQYLPVHDAATYASRSPRAREARVPFVLRRRWAGYDARFKRAPPPAPEAPTPRSAREVWGEERRVAAVLKAELWHLHHAGFVSADSLELLAEVCDVAVDRIFRLEKGPAGGAARGGAGDAEAAVAERASLWDGVLRPRLEAYAIDLDFPERCGGGPLKAWRLFKLQFAFECATNFARACERAARDAAAGGEDASAGRLRDDVGKAEAWIGAYASAFPEMARTVKTEAAVRVLLRREAANAEKLLHSGRIDCGERERFARKLAISERKCGLQYSGLVSFFDFLFTGHSEAFADVGACLRAAPELAAVGDVAPLARLGRDAVLGADDDLERALAGAWAFVVSGGLRVCGATFGPGSCVGLALCANQIFNPTSMCAYSKGLAAVFAAGAAPPCCALAAPSRCVLFDVAATRALVADALEPPAAPAASPATPGGGLRAKLAASKTLKSVWNLRASEGGLGDLARGLARAAALDAARRGGGPLGVLLPSALRGACRGGRPRRAPDADNGALGFGGEGYVEDPCELPEAAWVLELDAAGAGGLEAALAAVADHARAVEELRSHARAPRDRSGGPGVRRRAPTLAAALEAAATPGGPAPPAPSPGDAPGDAPPATALV</sequence>
<evidence type="ECO:0000256" key="3">
    <source>
        <dbReference type="ARBA" id="ARBA00022475"/>
    </source>
</evidence>
<name>F0Y8T5_AURAN</name>
<dbReference type="GO" id="GO:0015386">
    <property type="term" value="F:potassium:proton antiporter activity"/>
    <property type="evidence" value="ECO:0007669"/>
    <property type="project" value="TreeGrafter"/>
</dbReference>
<evidence type="ECO:0000256" key="5">
    <source>
        <dbReference type="ARBA" id="ARBA00022989"/>
    </source>
</evidence>
<evidence type="ECO:0000256" key="4">
    <source>
        <dbReference type="ARBA" id="ARBA00022692"/>
    </source>
</evidence>
<dbReference type="eggNOG" id="KOG1965">
    <property type="taxonomic scope" value="Eukaryota"/>
</dbReference>